<accession>A0A8H5BJJ9</accession>
<sequence length="111" mass="12050">MTPTCTPRFLDRYDPYTPNIAAFLQPEVLMPLADKERGPTPASPASTAWLLDASPRLPSPVSASVLLLGPCGSRRHRPPQDAHSRVQPATRTALFLPSTSARLPAKFDVFA</sequence>
<dbReference type="AlphaFoldDB" id="A0A8H5BJJ9"/>
<proteinExistence type="predicted"/>
<organism evidence="1 2">
    <name type="scientific">Psilocybe cf. subviscida</name>
    <dbReference type="NCBI Taxonomy" id="2480587"/>
    <lineage>
        <taxon>Eukaryota</taxon>
        <taxon>Fungi</taxon>
        <taxon>Dikarya</taxon>
        <taxon>Basidiomycota</taxon>
        <taxon>Agaricomycotina</taxon>
        <taxon>Agaricomycetes</taxon>
        <taxon>Agaricomycetidae</taxon>
        <taxon>Agaricales</taxon>
        <taxon>Agaricineae</taxon>
        <taxon>Strophariaceae</taxon>
        <taxon>Psilocybe</taxon>
    </lineage>
</organism>
<reference evidence="1 2" key="1">
    <citation type="journal article" date="2020" name="ISME J.">
        <title>Uncovering the hidden diversity of litter-decomposition mechanisms in mushroom-forming fungi.</title>
        <authorList>
            <person name="Floudas D."/>
            <person name="Bentzer J."/>
            <person name="Ahren D."/>
            <person name="Johansson T."/>
            <person name="Persson P."/>
            <person name="Tunlid A."/>
        </authorList>
    </citation>
    <scope>NUCLEOTIDE SEQUENCE [LARGE SCALE GENOMIC DNA]</scope>
    <source>
        <strain evidence="1 2">CBS 101986</strain>
    </source>
</reference>
<evidence type="ECO:0000313" key="1">
    <source>
        <dbReference type="EMBL" id="KAF5324273.1"/>
    </source>
</evidence>
<protein>
    <submittedName>
        <fullName evidence="1">Uncharacterized protein</fullName>
    </submittedName>
</protein>
<keyword evidence="2" id="KW-1185">Reference proteome</keyword>
<comment type="caution">
    <text evidence="1">The sequence shown here is derived from an EMBL/GenBank/DDBJ whole genome shotgun (WGS) entry which is preliminary data.</text>
</comment>
<dbReference type="EMBL" id="JAACJJ010000016">
    <property type="protein sequence ID" value="KAF5324273.1"/>
    <property type="molecule type" value="Genomic_DNA"/>
</dbReference>
<evidence type="ECO:0000313" key="2">
    <source>
        <dbReference type="Proteomes" id="UP000567179"/>
    </source>
</evidence>
<gene>
    <name evidence="1" type="ORF">D9619_011423</name>
</gene>
<dbReference type="Proteomes" id="UP000567179">
    <property type="component" value="Unassembled WGS sequence"/>
</dbReference>
<name>A0A8H5BJJ9_9AGAR</name>